<feature type="non-terminal residue" evidence="6">
    <location>
        <position position="571"/>
    </location>
</feature>
<gene>
    <name evidence="6" type="ORF">CYMTET_18137</name>
</gene>
<dbReference type="Gene3D" id="1.25.40.20">
    <property type="entry name" value="Ankyrin repeat-containing domain"/>
    <property type="match status" value="2"/>
</dbReference>
<dbReference type="PROSITE" id="PS50088">
    <property type="entry name" value="ANK_REPEAT"/>
    <property type="match status" value="2"/>
</dbReference>
<feature type="transmembrane region" description="Helical" evidence="5">
    <location>
        <begin position="481"/>
        <end position="499"/>
    </location>
</feature>
<dbReference type="PANTHER" id="PTHR24171">
    <property type="entry name" value="ANKYRIN REPEAT DOMAIN-CONTAINING PROTEIN 39-RELATED"/>
    <property type="match status" value="1"/>
</dbReference>
<name>A0AAE0L682_9CHLO</name>
<dbReference type="InterPro" id="IPR002110">
    <property type="entry name" value="Ankyrin_rpt"/>
</dbReference>
<dbReference type="Proteomes" id="UP001190700">
    <property type="component" value="Unassembled WGS sequence"/>
</dbReference>
<keyword evidence="5" id="KW-1133">Transmembrane helix</keyword>
<dbReference type="EMBL" id="LGRX02008351">
    <property type="protein sequence ID" value="KAK3273633.1"/>
    <property type="molecule type" value="Genomic_DNA"/>
</dbReference>
<dbReference type="InterPro" id="IPR036770">
    <property type="entry name" value="Ankyrin_rpt-contain_sf"/>
</dbReference>
<dbReference type="PROSITE" id="PS50297">
    <property type="entry name" value="ANK_REP_REGION"/>
    <property type="match status" value="1"/>
</dbReference>
<keyword evidence="1" id="KW-0677">Repeat</keyword>
<keyword evidence="7" id="KW-1185">Reference proteome</keyword>
<evidence type="ECO:0000256" key="1">
    <source>
        <dbReference type="ARBA" id="ARBA00022737"/>
    </source>
</evidence>
<organism evidence="6 7">
    <name type="scientific">Cymbomonas tetramitiformis</name>
    <dbReference type="NCBI Taxonomy" id="36881"/>
    <lineage>
        <taxon>Eukaryota</taxon>
        <taxon>Viridiplantae</taxon>
        <taxon>Chlorophyta</taxon>
        <taxon>Pyramimonadophyceae</taxon>
        <taxon>Pyramimonadales</taxon>
        <taxon>Pyramimonadaceae</taxon>
        <taxon>Cymbomonas</taxon>
    </lineage>
</organism>
<dbReference type="PANTHER" id="PTHR24171:SF9">
    <property type="entry name" value="ANKYRIN REPEAT DOMAIN-CONTAINING PROTEIN 39"/>
    <property type="match status" value="1"/>
</dbReference>
<evidence type="ECO:0000256" key="5">
    <source>
        <dbReference type="SAM" id="Phobius"/>
    </source>
</evidence>
<evidence type="ECO:0000313" key="6">
    <source>
        <dbReference type="EMBL" id="KAK3273633.1"/>
    </source>
</evidence>
<dbReference type="AlphaFoldDB" id="A0AAE0L682"/>
<dbReference type="Pfam" id="PF12796">
    <property type="entry name" value="Ank_2"/>
    <property type="match status" value="2"/>
</dbReference>
<keyword evidence="5" id="KW-0472">Membrane</keyword>
<feature type="compositionally biased region" description="Polar residues" evidence="4">
    <location>
        <begin position="64"/>
        <end position="73"/>
    </location>
</feature>
<comment type="caution">
    <text evidence="6">The sequence shown here is derived from an EMBL/GenBank/DDBJ whole genome shotgun (WGS) entry which is preliminary data.</text>
</comment>
<evidence type="ECO:0008006" key="8">
    <source>
        <dbReference type="Google" id="ProtNLM"/>
    </source>
</evidence>
<dbReference type="SUPFAM" id="SSF48403">
    <property type="entry name" value="Ankyrin repeat"/>
    <property type="match status" value="1"/>
</dbReference>
<evidence type="ECO:0000313" key="7">
    <source>
        <dbReference type="Proteomes" id="UP001190700"/>
    </source>
</evidence>
<sequence>MLAGVAGFGKAISTFTQPHRDNVKAWGGSSDCEAQGELTIIAEGASSTAQDAGAGGSRDGAVRNFSSATSEANDSNLQKQASIVVEAAYAGDVSTVTEALEMHVDPNMIAILADESVYSSVGIGPEPLTALQAAAAVGAVGVVEKLLLFHADVHIKGTSGMSALHFAALAGSVDTVGLLLDKGADPCLMDATMQSPLHFAVAGSSAKLGIGTSCADLVARLCSTRQDDTDLVNLQNRQGYTALALLASIPDGQVTVAQELIDHGAAVNILESKHRTAAHLAAQAGNLPVFICLLESGASLFQEDKNNVDVLQVALSEVSLATELLRRPSLLGSLPLLLSLVQALRKMADQAPAYGPDYRQLAKTCGDTAVSLVESCSAMKAHYLLQAPPAKEVSAWCDDTALNTALAVNCKQFVAHRTFQQEMVDLWMGNCWSSEKEQYEASGGVVAWHAPRTMFYVNLITYCVYLALFAAVSTESRASDAPILATEVLIYVYILGFLFKEMAAAYRLRRVYFRDTWNWVDTIIGVGHLAIFCVRAGKLPGVELLIDGTTSIVALASWSRLLLYFNISRTL</sequence>
<keyword evidence="2 3" id="KW-0040">ANK repeat</keyword>
<reference evidence="6 7" key="1">
    <citation type="journal article" date="2015" name="Genome Biol. Evol.">
        <title>Comparative Genomics of a Bacterivorous Green Alga Reveals Evolutionary Causalities and Consequences of Phago-Mixotrophic Mode of Nutrition.</title>
        <authorList>
            <person name="Burns J.A."/>
            <person name="Paasch A."/>
            <person name="Narechania A."/>
            <person name="Kim E."/>
        </authorList>
    </citation>
    <scope>NUCLEOTIDE SEQUENCE [LARGE SCALE GENOMIC DNA]</scope>
    <source>
        <strain evidence="6 7">PLY_AMNH</strain>
    </source>
</reference>
<keyword evidence="5" id="KW-0812">Transmembrane</keyword>
<protein>
    <recommendedName>
        <fullName evidence="8">Ion transport domain-containing protein</fullName>
    </recommendedName>
</protein>
<evidence type="ECO:0000256" key="4">
    <source>
        <dbReference type="SAM" id="MobiDB-lite"/>
    </source>
</evidence>
<dbReference type="SMART" id="SM00248">
    <property type="entry name" value="ANK"/>
    <property type="match status" value="5"/>
</dbReference>
<feature type="transmembrane region" description="Helical" evidence="5">
    <location>
        <begin position="455"/>
        <end position="474"/>
    </location>
</feature>
<feature type="repeat" description="ANK" evidence="3">
    <location>
        <begin position="273"/>
        <end position="305"/>
    </location>
</feature>
<accession>A0AAE0L682</accession>
<evidence type="ECO:0000256" key="3">
    <source>
        <dbReference type="PROSITE-ProRule" id="PRU00023"/>
    </source>
</evidence>
<feature type="repeat" description="ANK" evidence="3">
    <location>
        <begin position="159"/>
        <end position="191"/>
    </location>
</feature>
<feature type="region of interest" description="Disordered" evidence="4">
    <location>
        <begin position="49"/>
        <end position="73"/>
    </location>
</feature>
<evidence type="ECO:0000256" key="2">
    <source>
        <dbReference type="ARBA" id="ARBA00023043"/>
    </source>
</evidence>
<proteinExistence type="predicted"/>